<accession>A0ABR4GYH4</accession>
<dbReference type="Gene3D" id="3.80.10.10">
    <property type="entry name" value="Ribonuclease Inhibitor"/>
    <property type="match status" value="1"/>
</dbReference>
<dbReference type="CDD" id="cd09917">
    <property type="entry name" value="F-box_SF"/>
    <property type="match status" value="1"/>
</dbReference>
<reference evidence="2 3" key="1">
    <citation type="submission" date="2024-07" db="EMBL/GenBank/DDBJ databases">
        <title>Section-level genome sequencing and comparative genomics of Aspergillus sections Usti and Cavernicolus.</title>
        <authorList>
            <consortium name="Lawrence Berkeley National Laboratory"/>
            <person name="Nybo J.L."/>
            <person name="Vesth T.C."/>
            <person name="Theobald S."/>
            <person name="Frisvad J.C."/>
            <person name="Larsen T.O."/>
            <person name="Kjaerboelling I."/>
            <person name="Rothschild-Mancinelli K."/>
            <person name="Lyhne E.K."/>
            <person name="Kogle M.E."/>
            <person name="Barry K."/>
            <person name="Clum A."/>
            <person name="Na H."/>
            <person name="Ledsgaard L."/>
            <person name="Lin J."/>
            <person name="Lipzen A."/>
            <person name="Kuo A."/>
            <person name="Riley R."/>
            <person name="Mondo S."/>
            <person name="Labutti K."/>
            <person name="Haridas S."/>
            <person name="Pangalinan J."/>
            <person name="Salamov A.A."/>
            <person name="Simmons B.A."/>
            <person name="Magnuson J.K."/>
            <person name="Chen J."/>
            <person name="Drula E."/>
            <person name="Henrissat B."/>
            <person name="Wiebenga A."/>
            <person name="Lubbers R.J."/>
            <person name="Gomes A.C."/>
            <person name="Makela M.R."/>
            <person name="Stajich J."/>
            <person name="Grigoriev I.V."/>
            <person name="Mortensen U.H."/>
            <person name="De Vries R.P."/>
            <person name="Baker S.E."/>
            <person name="Andersen M.R."/>
        </authorList>
    </citation>
    <scope>NUCLEOTIDE SEQUENCE [LARGE SCALE GENOMIC DNA]</scope>
    <source>
        <strain evidence="2 3">CBS 588.65</strain>
    </source>
</reference>
<dbReference type="InterPro" id="IPR036047">
    <property type="entry name" value="F-box-like_dom_sf"/>
</dbReference>
<dbReference type="EMBL" id="JBFXLT010000118">
    <property type="protein sequence ID" value="KAL2808211.1"/>
    <property type="molecule type" value="Genomic_DNA"/>
</dbReference>
<comment type="caution">
    <text evidence="2">The sequence shown here is derived from an EMBL/GenBank/DDBJ whole genome shotgun (WGS) entry which is preliminary data.</text>
</comment>
<dbReference type="InterPro" id="IPR001810">
    <property type="entry name" value="F-box_dom"/>
</dbReference>
<gene>
    <name evidence="2" type="ORF">BJX63DRAFT_409915</name>
</gene>
<organism evidence="2 3">
    <name type="scientific">Aspergillus granulosus</name>
    <dbReference type="NCBI Taxonomy" id="176169"/>
    <lineage>
        <taxon>Eukaryota</taxon>
        <taxon>Fungi</taxon>
        <taxon>Dikarya</taxon>
        <taxon>Ascomycota</taxon>
        <taxon>Pezizomycotina</taxon>
        <taxon>Eurotiomycetes</taxon>
        <taxon>Eurotiomycetidae</taxon>
        <taxon>Eurotiales</taxon>
        <taxon>Aspergillaceae</taxon>
        <taxon>Aspergillus</taxon>
        <taxon>Aspergillus subgen. Nidulantes</taxon>
    </lineage>
</organism>
<dbReference type="Pfam" id="PF12937">
    <property type="entry name" value="F-box-like"/>
    <property type="match status" value="1"/>
</dbReference>
<feature type="domain" description="F-box" evidence="1">
    <location>
        <begin position="4"/>
        <end position="51"/>
    </location>
</feature>
<sequence>MPPFAKLPLEILEKVCGHLADDHFPSLCNSALASKRWYVAANKQRYRHIHLNVVGRNTLRRDIEKWNSILKNVSGFVSVRSLTIRGSLPTTPSDIEDLTLDYETLDTGPADELTNPYSCYSDILNDLFDFKVKRETDFDGWPALAELLGQMTGLDELTWACDVQLPECLLQTLHTKLPRCKLHIMAFKMPSLHQRAGSPHEIDERDFALATSPSISSILVPISHYDTDGCVEYNEEAVMQLASGLTPNLTHLYLIYGMLGADPSFFEAVRRGRPPWRGFHMNKQQESMQPALQSIHLHSWGLTPASIEYFERWEKYIDFSALRVLQLWQLTSTVLFSAEKYRFNSLKSLALDLAYEDFDQDEPEDNQGLSLDIAASNFLMGISPLESIHLSGLRGAGQTFQTLLYLHGSSIRKLSLASPDTWTEFETTVDQIERIHAHCPRVRDLRIPMKYDGGEPHENMIYQSLGSFRCLTDVSVVLQIEDLPAKYSGSGVSRLRDKVFRLRNEKNLAHDILIAIVRAGASSLQRVYVGIEQKTAPRELQEHAEFIPRNWYALRMEGTSEEVVKAISHVTYQKN</sequence>
<keyword evidence="3" id="KW-1185">Reference proteome</keyword>
<name>A0ABR4GYH4_9EURO</name>
<dbReference type="SUPFAM" id="SSF81383">
    <property type="entry name" value="F-box domain"/>
    <property type="match status" value="1"/>
</dbReference>
<dbReference type="Proteomes" id="UP001610334">
    <property type="component" value="Unassembled WGS sequence"/>
</dbReference>
<dbReference type="InterPro" id="IPR032675">
    <property type="entry name" value="LRR_dom_sf"/>
</dbReference>
<evidence type="ECO:0000313" key="2">
    <source>
        <dbReference type="EMBL" id="KAL2808211.1"/>
    </source>
</evidence>
<proteinExistence type="predicted"/>
<protein>
    <recommendedName>
        <fullName evidence="1">F-box domain-containing protein</fullName>
    </recommendedName>
</protein>
<evidence type="ECO:0000259" key="1">
    <source>
        <dbReference type="Pfam" id="PF12937"/>
    </source>
</evidence>
<evidence type="ECO:0000313" key="3">
    <source>
        <dbReference type="Proteomes" id="UP001610334"/>
    </source>
</evidence>